<dbReference type="Proteomes" id="UP000260351">
    <property type="component" value="Unassembled WGS sequence"/>
</dbReference>
<proteinExistence type="predicted"/>
<reference evidence="1 2" key="1">
    <citation type="submission" date="2018-08" db="EMBL/GenBank/DDBJ databases">
        <title>Wenzhouxiangella salilacus sp. nov., a novel bacterium isolated from a saline lake in Xinjiang Province, China.</title>
        <authorList>
            <person name="Han S."/>
        </authorList>
    </citation>
    <scope>NUCLEOTIDE SEQUENCE [LARGE SCALE GENOMIC DNA]</scope>
    <source>
        <strain evidence="1 2">XDB06</strain>
    </source>
</reference>
<protein>
    <submittedName>
        <fullName evidence="1">Uncharacterized protein</fullName>
    </submittedName>
</protein>
<keyword evidence="2" id="KW-1185">Reference proteome</keyword>
<dbReference type="EMBL" id="QUZK01000014">
    <property type="protein sequence ID" value="RFF32027.1"/>
    <property type="molecule type" value="Genomic_DNA"/>
</dbReference>
<gene>
    <name evidence="1" type="ORF">DZC52_03270</name>
</gene>
<accession>A0A3E1KCS7</accession>
<sequence length="573" mass="63484">MFLTAAGTVSAGTVTQTIELRPGWNAIHVEVEPEVNAIEQVFAGLPVASVWRWIPDDRPVSFIQDPDEELMTIDGWYGYFPPERPESILTNLYTIDANQPYLVRLQGSSPRTLEITGRPALRPMRWRSDGFQLTGFPVEPGNEPTFGSWFAGSDAHEGQVIFRLDDNGQWVAVTRPQVERIRSGEAYWVYTKGRSEFQGPLSVELDFGERLDFGASVARDSLVVRNRSGVSNEIRIRRLDADVPVPLALGTRDEETGETEWPVIPDETSFSLPVDESRTLRFGVRRSELFANNASQIIEISNGFGSRKLIEVSAAVFQPPSAATQSRKGASGMMAAGRATDPRFAGLWLGVATIEEVSMAQTGGVVPVPTGSEFPLRMIVHVDAGGNVVLLKEVIQMWQEGTYKPDPDNPEFNVVDEPGRYVLITDESLLPQYEGAILRDGEPVGIRMSTAAYDYEGDELELEGVFGPGGLLTGSIVLDPEHSTNPFLHRFHPDHDNLDAQFINYRQEAFEVTREMEFVFASSDPEGNESPEWGNGEVAGTFNEAISGLHRSTIFVSGSFRFRRVLNIDQLNQ</sequence>
<comment type="caution">
    <text evidence="1">The sequence shown here is derived from an EMBL/GenBank/DDBJ whole genome shotgun (WGS) entry which is preliminary data.</text>
</comment>
<evidence type="ECO:0000313" key="2">
    <source>
        <dbReference type="Proteomes" id="UP000260351"/>
    </source>
</evidence>
<name>A0A3E1KCS7_9GAMM</name>
<organism evidence="1 2">
    <name type="scientific">Wenzhouxiangella sediminis</name>
    <dbReference type="NCBI Taxonomy" id="1792836"/>
    <lineage>
        <taxon>Bacteria</taxon>
        <taxon>Pseudomonadati</taxon>
        <taxon>Pseudomonadota</taxon>
        <taxon>Gammaproteobacteria</taxon>
        <taxon>Chromatiales</taxon>
        <taxon>Wenzhouxiangellaceae</taxon>
        <taxon>Wenzhouxiangella</taxon>
    </lineage>
</organism>
<evidence type="ECO:0000313" key="1">
    <source>
        <dbReference type="EMBL" id="RFF32027.1"/>
    </source>
</evidence>
<dbReference type="AlphaFoldDB" id="A0A3E1KCS7"/>